<dbReference type="InterPro" id="IPR007110">
    <property type="entry name" value="Ig-like_dom"/>
</dbReference>
<feature type="domain" description="Ig-like" evidence="11">
    <location>
        <begin position="37"/>
        <end position="150"/>
    </location>
</feature>
<protein>
    <submittedName>
        <fullName evidence="12">Cell surface glycoprotein CD200 receptor 2-like isoform X1</fullName>
    </submittedName>
</protein>
<evidence type="ECO:0000256" key="8">
    <source>
        <dbReference type="ARBA" id="ARBA00023180"/>
    </source>
</evidence>
<proteinExistence type="inferred from homology"/>
<feature type="domain" description="Ig-like" evidence="11">
    <location>
        <begin position="155"/>
        <end position="240"/>
    </location>
</feature>
<keyword evidence="10" id="KW-0732">Signal</keyword>
<keyword evidence="13" id="KW-1185">Reference proteome</keyword>
<evidence type="ECO:0000256" key="4">
    <source>
        <dbReference type="ARBA" id="ARBA00022989"/>
    </source>
</evidence>
<dbReference type="InterPro" id="IPR013783">
    <property type="entry name" value="Ig-like_fold"/>
</dbReference>
<keyword evidence="5 9" id="KW-0472">Membrane</keyword>
<gene>
    <name evidence="12" type="primary">CD200R1A</name>
    <name evidence="12" type="ORF">AOXY_G10734</name>
</gene>
<dbReference type="Pfam" id="PF07686">
    <property type="entry name" value="V-set"/>
    <property type="match status" value="1"/>
</dbReference>
<comment type="caution">
    <text evidence="12">The sequence shown here is derived from an EMBL/GenBank/DDBJ whole genome shotgun (WGS) entry which is preliminary data.</text>
</comment>
<sequence length="331" mass="37428">MEWIVNLWTIILLTFSNHFAGTNETQSNSSLAFSVTPSSSASTNPLDYFDEEKFISIKLGEEIKLSCTNRTWSTIVFDTWELKNTDKTCRIANSNSDPAVNTCNDGRTIINTNEGRSQLHIPPFKYTYEGIYTCETAFQRGSHKILFNVSAIVQPEISGRINYSTTDNHYVAVCEASNGRPNASISWSSDENVTDKITYNWNRTFTVESRLIIPYNTSMGNVTCIVSHPYWNESQTYTIPYIRGTDQRPKKPIYWIVILACLFCVLLIIFVASFVCIKKHLADLRNCCKSTIPVATAPAKTQQDVEEVEPYASYVERVNSIYNSSAELCNV</sequence>
<dbReference type="Proteomes" id="UP001230051">
    <property type="component" value="Unassembled WGS sequence"/>
</dbReference>
<evidence type="ECO:0000256" key="9">
    <source>
        <dbReference type="SAM" id="Phobius"/>
    </source>
</evidence>
<dbReference type="SUPFAM" id="SSF48726">
    <property type="entry name" value="Immunoglobulin"/>
    <property type="match status" value="2"/>
</dbReference>
<evidence type="ECO:0000256" key="7">
    <source>
        <dbReference type="ARBA" id="ARBA00023170"/>
    </source>
</evidence>
<dbReference type="PROSITE" id="PS50835">
    <property type="entry name" value="IG_LIKE"/>
    <property type="match status" value="2"/>
</dbReference>
<feature type="signal peptide" evidence="10">
    <location>
        <begin position="1"/>
        <end position="22"/>
    </location>
</feature>
<dbReference type="GO" id="GO:0150077">
    <property type="term" value="P:regulation of neuroinflammatory response"/>
    <property type="evidence" value="ECO:0007669"/>
    <property type="project" value="InterPro"/>
</dbReference>
<dbReference type="AlphaFoldDB" id="A0AAD8DES0"/>
<evidence type="ECO:0000256" key="6">
    <source>
        <dbReference type="ARBA" id="ARBA00023157"/>
    </source>
</evidence>
<reference evidence="12" key="1">
    <citation type="submission" date="2022-02" db="EMBL/GenBank/DDBJ databases">
        <title>Atlantic sturgeon de novo genome assembly.</title>
        <authorList>
            <person name="Stock M."/>
            <person name="Klopp C."/>
            <person name="Guiguen Y."/>
            <person name="Cabau C."/>
            <person name="Parinello H."/>
            <person name="Santidrian Yebra-Pimentel E."/>
            <person name="Kuhl H."/>
            <person name="Dirks R.P."/>
            <person name="Guessner J."/>
            <person name="Wuertz S."/>
            <person name="Du K."/>
            <person name="Schartl M."/>
        </authorList>
    </citation>
    <scope>NUCLEOTIDE SEQUENCE</scope>
    <source>
        <strain evidence="12">STURGEONOMICS-FGT-2020</strain>
        <tissue evidence="12">Whole blood</tissue>
    </source>
</reference>
<dbReference type="InterPro" id="IPR040012">
    <property type="entry name" value="CD200R"/>
</dbReference>
<evidence type="ECO:0000313" key="13">
    <source>
        <dbReference type="Proteomes" id="UP001230051"/>
    </source>
</evidence>
<dbReference type="InterPro" id="IPR036179">
    <property type="entry name" value="Ig-like_dom_sf"/>
</dbReference>
<dbReference type="GO" id="GO:0016020">
    <property type="term" value="C:membrane"/>
    <property type="evidence" value="ECO:0007669"/>
    <property type="project" value="UniProtKB-SubCell"/>
</dbReference>
<keyword evidence="8" id="KW-0325">Glycoprotein</keyword>
<keyword evidence="7 12" id="KW-0675">Receptor</keyword>
<dbReference type="InterPro" id="IPR013162">
    <property type="entry name" value="CD80_C2-set"/>
</dbReference>
<evidence type="ECO:0000256" key="10">
    <source>
        <dbReference type="SAM" id="SignalP"/>
    </source>
</evidence>
<evidence type="ECO:0000256" key="5">
    <source>
        <dbReference type="ARBA" id="ARBA00023136"/>
    </source>
</evidence>
<keyword evidence="4 9" id="KW-1133">Transmembrane helix</keyword>
<comment type="subcellular location">
    <subcellularLocation>
        <location evidence="1">Membrane</location>
        <topology evidence="1">Single-pass membrane protein</topology>
    </subcellularLocation>
</comment>
<dbReference type="EMBL" id="JAGXEW010000009">
    <property type="protein sequence ID" value="KAK1167935.1"/>
    <property type="molecule type" value="Genomic_DNA"/>
</dbReference>
<evidence type="ECO:0000256" key="3">
    <source>
        <dbReference type="ARBA" id="ARBA00022692"/>
    </source>
</evidence>
<dbReference type="Pfam" id="PF08205">
    <property type="entry name" value="C2-set_2"/>
    <property type="match status" value="1"/>
</dbReference>
<comment type="similarity">
    <text evidence="2">Belongs to the CD200R family.</text>
</comment>
<keyword evidence="6" id="KW-1015">Disulfide bond</keyword>
<evidence type="ECO:0000313" key="12">
    <source>
        <dbReference type="EMBL" id="KAK1167935.1"/>
    </source>
</evidence>
<evidence type="ECO:0000256" key="2">
    <source>
        <dbReference type="ARBA" id="ARBA00008215"/>
    </source>
</evidence>
<dbReference type="PANTHER" id="PTHR21462">
    <property type="entry name" value="CELL SURFACE GLYCOPROTEIN OX2 RECEPTOR PRECURSOR"/>
    <property type="match status" value="1"/>
</dbReference>
<evidence type="ECO:0000256" key="1">
    <source>
        <dbReference type="ARBA" id="ARBA00004167"/>
    </source>
</evidence>
<name>A0AAD8DES0_ACIOX</name>
<dbReference type="InterPro" id="IPR013106">
    <property type="entry name" value="Ig_V-set"/>
</dbReference>
<accession>A0AAD8DES0</accession>
<feature type="chain" id="PRO_5042273918" evidence="10">
    <location>
        <begin position="23"/>
        <end position="331"/>
    </location>
</feature>
<dbReference type="GO" id="GO:0038023">
    <property type="term" value="F:signaling receptor activity"/>
    <property type="evidence" value="ECO:0007669"/>
    <property type="project" value="InterPro"/>
</dbReference>
<feature type="transmembrane region" description="Helical" evidence="9">
    <location>
        <begin position="253"/>
        <end position="277"/>
    </location>
</feature>
<keyword evidence="3 9" id="KW-0812">Transmembrane</keyword>
<organism evidence="12 13">
    <name type="scientific">Acipenser oxyrinchus oxyrinchus</name>
    <dbReference type="NCBI Taxonomy" id="40147"/>
    <lineage>
        <taxon>Eukaryota</taxon>
        <taxon>Metazoa</taxon>
        <taxon>Chordata</taxon>
        <taxon>Craniata</taxon>
        <taxon>Vertebrata</taxon>
        <taxon>Euteleostomi</taxon>
        <taxon>Actinopterygii</taxon>
        <taxon>Chondrostei</taxon>
        <taxon>Acipenseriformes</taxon>
        <taxon>Acipenseridae</taxon>
        <taxon>Acipenser</taxon>
    </lineage>
</organism>
<dbReference type="Gene3D" id="2.60.40.10">
    <property type="entry name" value="Immunoglobulins"/>
    <property type="match status" value="2"/>
</dbReference>
<dbReference type="GO" id="GO:0009986">
    <property type="term" value="C:cell surface"/>
    <property type="evidence" value="ECO:0007669"/>
    <property type="project" value="UniProtKB-ARBA"/>
</dbReference>
<dbReference type="PANTHER" id="PTHR21462:SF2">
    <property type="entry name" value="CELL SURFACE GLYCOPROTEIN CD200 RECEPTOR 2"/>
    <property type="match status" value="1"/>
</dbReference>
<evidence type="ECO:0000259" key="11">
    <source>
        <dbReference type="PROSITE" id="PS50835"/>
    </source>
</evidence>